<keyword evidence="11" id="KW-1133">Transmembrane helix</keyword>
<feature type="compositionally biased region" description="Basic and acidic residues" evidence="10">
    <location>
        <begin position="422"/>
        <end position="434"/>
    </location>
</feature>
<dbReference type="InterPro" id="IPR036322">
    <property type="entry name" value="WD40_repeat_dom_sf"/>
</dbReference>
<dbReference type="InterPro" id="IPR055410">
    <property type="entry name" value="Beta-prop_CAF1B_HIR1"/>
</dbReference>
<dbReference type="Proteomes" id="UP000038045">
    <property type="component" value="Unplaced"/>
</dbReference>
<dbReference type="InterPro" id="IPR015943">
    <property type="entry name" value="WD40/YVTN_repeat-like_dom_sf"/>
</dbReference>
<organism evidence="13 14">
    <name type="scientific">Parastrongyloides trichosuri</name>
    <name type="common">Possum-specific nematode worm</name>
    <dbReference type="NCBI Taxonomy" id="131310"/>
    <lineage>
        <taxon>Eukaryota</taxon>
        <taxon>Metazoa</taxon>
        <taxon>Ecdysozoa</taxon>
        <taxon>Nematoda</taxon>
        <taxon>Chromadorea</taxon>
        <taxon>Rhabditida</taxon>
        <taxon>Tylenchina</taxon>
        <taxon>Panagrolaimomorpha</taxon>
        <taxon>Strongyloidoidea</taxon>
        <taxon>Strongyloididae</taxon>
        <taxon>Parastrongyloides</taxon>
    </lineage>
</organism>
<keyword evidence="4" id="KW-0677">Repeat</keyword>
<evidence type="ECO:0000256" key="3">
    <source>
        <dbReference type="ARBA" id="ARBA00022574"/>
    </source>
</evidence>
<feature type="compositionally biased region" description="Basic and acidic residues" evidence="10">
    <location>
        <begin position="444"/>
        <end position="453"/>
    </location>
</feature>
<evidence type="ECO:0000256" key="2">
    <source>
        <dbReference type="ARBA" id="ARBA00007306"/>
    </source>
</evidence>
<dbReference type="STRING" id="131310.A0A0N4ZPQ1"/>
<dbReference type="SUPFAM" id="SSF50978">
    <property type="entry name" value="WD40 repeat-like"/>
    <property type="match status" value="1"/>
</dbReference>
<dbReference type="Gene3D" id="2.130.10.10">
    <property type="entry name" value="YVTN repeat-like/Quinoprotein amine dehydrogenase"/>
    <property type="match status" value="2"/>
</dbReference>
<evidence type="ECO:0000256" key="9">
    <source>
        <dbReference type="PROSITE-ProRule" id="PRU00221"/>
    </source>
</evidence>
<evidence type="ECO:0000256" key="1">
    <source>
        <dbReference type="ARBA" id="ARBA00004123"/>
    </source>
</evidence>
<evidence type="ECO:0000256" key="7">
    <source>
        <dbReference type="ARBA" id="ARBA00023204"/>
    </source>
</evidence>
<evidence type="ECO:0000256" key="5">
    <source>
        <dbReference type="ARBA" id="ARBA00022763"/>
    </source>
</evidence>
<comment type="similarity">
    <text evidence="2">Belongs to the WD repeat HIR1 family.</text>
</comment>
<dbReference type="PANTHER" id="PTHR15271:SF4">
    <property type="entry name" value="CHROMATIN ASSEMBLY FACTOR 1 SUBUNIT B"/>
    <property type="match status" value="1"/>
</dbReference>
<keyword evidence="7" id="KW-0234">DNA repair</keyword>
<keyword evidence="8" id="KW-0539">Nucleus</keyword>
<evidence type="ECO:0000256" key="11">
    <source>
        <dbReference type="SAM" id="Phobius"/>
    </source>
</evidence>
<dbReference type="GO" id="GO:0033186">
    <property type="term" value="C:CAF-1 complex"/>
    <property type="evidence" value="ECO:0007669"/>
    <property type="project" value="TreeGrafter"/>
</dbReference>
<dbReference type="GO" id="GO:0006281">
    <property type="term" value="P:DNA repair"/>
    <property type="evidence" value="ECO:0007669"/>
    <property type="project" value="UniProtKB-KW"/>
</dbReference>
<dbReference type="WBParaSite" id="PTRK_0001051000.1">
    <property type="protein sequence ID" value="PTRK_0001051000.1"/>
    <property type="gene ID" value="PTRK_0001051000"/>
</dbReference>
<dbReference type="SMART" id="SM00540">
    <property type="entry name" value="LEM"/>
    <property type="match status" value="1"/>
</dbReference>
<dbReference type="SMART" id="SM00320">
    <property type="entry name" value="WD40"/>
    <property type="match status" value="4"/>
</dbReference>
<proteinExistence type="inferred from homology"/>
<dbReference type="GO" id="GO:0005634">
    <property type="term" value="C:nucleus"/>
    <property type="evidence" value="ECO:0007669"/>
    <property type="project" value="UniProtKB-SubCell"/>
</dbReference>
<dbReference type="PROSITE" id="PS50954">
    <property type="entry name" value="LEM"/>
    <property type="match status" value="1"/>
</dbReference>
<dbReference type="Gene3D" id="1.10.720.40">
    <property type="match status" value="1"/>
</dbReference>
<evidence type="ECO:0000256" key="4">
    <source>
        <dbReference type="ARBA" id="ARBA00022737"/>
    </source>
</evidence>
<dbReference type="PROSITE" id="PS50294">
    <property type="entry name" value="WD_REPEATS_REGION"/>
    <property type="match status" value="1"/>
</dbReference>
<feature type="region of interest" description="Disordered" evidence="10">
    <location>
        <begin position="416"/>
        <end position="461"/>
    </location>
</feature>
<evidence type="ECO:0000256" key="8">
    <source>
        <dbReference type="ARBA" id="ARBA00023242"/>
    </source>
</evidence>
<name>A0A0N4ZPQ1_PARTI</name>
<evidence type="ECO:0000256" key="10">
    <source>
        <dbReference type="SAM" id="MobiDB-lite"/>
    </source>
</evidence>
<comment type="subcellular location">
    <subcellularLocation>
        <location evidence="1">Nucleus</location>
    </subcellularLocation>
</comment>
<dbReference type="GO" id="GO:0006335">
    <property type="term" value="P:DNA replication-dependent chromatin assembly"/>
    <property type="evidence" value="ECO:0007669"/>
    <property type="project" value="InterPro"/>
</dbReference>
<accession>A0A0N4ZPQ1</accession>
<protein>
    <submittedName>
        <fullName evidence="14">LEM domain-containing protein</fullName>
    </submittedName>
</protein>
<evidence type="ECO:0000313" key="13">
    <source>
        <dbReference type="Proteomes" id="UP000038045"/>
    </source>
</evidence>
<keyword evidence="11" id="KW-0472">Membrane</keyword>
<feature type="domain" description="LEM" evidence="12">
    <location>
        <begin position="507"/>
        <end position="551"/>
    </location>
</feature>
<dbReference type="SUPFAM" id="SSF63451">
    <property type="entry name" value="LEM domain"/>
    <property type="match status" value="1"/>
</dbReference>
<sequence length="705" mass="80544">MDYYMPEIYWHDKKPITSVDISKADFDYSSLYPTYRLVTASMEKQVRLWNFRFDKEPSTVNKDSLAFEFIADLAGHNAGVNIVRFSPNGEYIASGDSAGYLLLWKLSAAPIEPPSQLQKDDELPPNKENWVLSKRAFCMNEDVTYLSWSKCSRYLAVSSKASELIIYDVTNFQKKVVISNYRSFVNGIAWDPRGNFFATLSTDRKLDIAQLKNGYKVKTISTIKFPSTSSGPNTIESNYYKVFHDEQLMTFYRGLDYSPCGELLVAPSGVFETEDNVINGSFVFNRIGLTEGRPLIFIPNTRPTVRVSFSPHFYELRADFSSNYSGLPYRLIFAIMDKDSVKFYDSQADIPFAYVDQIHYDFLYDLTWSPDGEVVVISSNEGFNSFLKFKKGSLGVILPEIPQPVSDPDLFKVKVNQKKSKKNDEEKKKLEELTPKSSSKSRKKYDDNNKTPREQIQSEAVAKKETPTILKFFQRSKMLKEEKKPSLDDIIVIADENHTMNFATLTASDITRLTNKELIEACGHFNIPCGAITRTSRGFFEKKLTEAMSSSGNTESEDVIEEIFEEDSSVPLFVNEFATNGTPSSFRSALLHDDTPYPAIRSSKIITRSVTVPSPQQHKTRFETEDDKEENYDGEETVRILSEAERAERRARLLSVQDQSIVVKNKGSPVSTIFKLLCLVLFALFAFFFYREHMRRLQEESNEEL</sequence>
<evidence type="ECO:0000313" key="14">
    <source>
        <dbReference type="WBParaSite" id="PTRK_0001051000.1"/>
    </source>
</evidence>
<keyword evidence="5" id="KW-0227">DNA damage</keyword>
<dbReference type="PANTHER" id="PTHR15271">
    <property type="entry name" value="CHROMATIN ASSEMBLY FACTOR 1 SUBUNIT B"/>
    <property type="match status" value="1"/>
</dbReference>
<reference evidence="14" key="1">
    <citation type="submission" date="2017-02" db="UniProtKB">
        <authorList>
            <consortium name="WormBaseParasite"/>
        </authorList>
    </citation>
    <scope>IDENTIFICATION</scope>
</reference>
<dbReference type="Pfam" id="PF24105">
    <property type="entry name" value="Beta-prop_CAF1B_HIR1"/>
    <property type="match status" value="1"/>
</dbReference>
<dbReference type="InterPro" id="IPR003887">
    <property type="entry name" value="LEM_dom"/>
</dbReference>
<keyword evidence="3 9" id="KW-0853">WD repeat</keyword>
<dbReference type="InterPro" id="IPR001680">
    <property type="entry name" value="WD40_rpt"/>
</dbReference>
<keyword evidence="6" id="KW-0156">Chromatin regulator</keyword>
<dbReference type="PROSITE" id="PS50082">
    <property type="entry name" value="WD_REPEATS_2"/>
    <property type="match status" value="1"/>
</dbReference>
<dbReference type="InterPro" id="IPR045145">
    <property type="entry name" value="PTHR15271"/>
</dbReference>
<dbReference type="InterPro" id="IPR011015">
    <property type="entry name" value="LEM/LEM-like_dom_sf"/>
</dbReference>
<dbReference type="AlphaFoldDB" id="A0A0N4ZPQ1"/>
<feature type="repeat" description="WD" evidence="9">
    <location>
        <begin position="73"/>
        <end position="107"/>
    </location>
</feature>
<keyword evidence="11" id="KW-0812">Transmembrane</keyword>
<evidence type="ECO:0000256" key="6">
    <source>
        <dbReference type="ARBA" id="ARBA00022853"/>
    </source>
</evidence>
<dbReference type="GO" id="GO:0006334">
    <property type="term" value="P:nucleosome assembly"/>
    <property type="evidence" value="ECO:0007669"/>
    <property type="project" value="TreeGrafter"/>
</dbReference>
<keyword evidence="13" id="KW-1185">Reference proteome</keyword>
<evidence type="ECO:0000259" key="12">
    <source>
        <dbReference type="PROSITE" id="PS50954"/>
    </source>
</evidence>
<feature type="transmembrane region" description="Helical" evidence="11">
    <location>
        <begin position="673"/>
        <end position="690"/>
    </location>
</feature>